<organism evidence="2 3">
    <name type="scientific">Plasmopara halstedii</name>
    <name type="common">Downy mildew of sunflower</name>
    <dbReference type="NCBI Taxonomy" id="4781"/>
    <lineage>
        <taxon>Eukaryota</taxon>
        <taxon>Sar</taxon>
        <taxon>Stramenopiles</taxon>
        <taxon>Oomycota</taxon>
        <taxon>Peronosporomycetes</taxon>
        <taxon>Peronosporales</taxon>
        <taxon>Peronosporaceae</taxon>
        <taxon>Plasmopara</taxon>
    </lineage>
</organism>
<reference evidence="3" key="1">
    <citation type="submission" date="2014-09" db="EMBL/GenBank/DDBJ databases">
        <authorList>
            <person name="Sharma Rahul"/>
            <person name="Thines Marco"/>
        </authorList>
    </citation>
    <scope>NUCLEOTIDE SEQUENCE [LARGE SCALE GENOMIC DNA]</scope>
</reference>
<feature type="region of interest" description="Disordered" evidence="1">
    <location>
        <begin position="67"/>
        <end position="88"/>
    </location>
</feature>
<dbReference type="RefSeq" id="XP_024576991.1">
    <property type="nucleotide sequence ID" value="XM_024726300.1"/>
</dbReference>
<name>A0A0P1AHY8_PLAHL</name>
<protein>
    <submittedName>
        <fullName evidence="2">Uncharacterized protein</fullName>
    </submittedName>
</protein>
<dbReference type="OMA" id="INTGTQW"/>
<proteinExistence type="predicted"/>
<dbReference type="Proteomes" id="UP000054928">
    <property type="component" value="Unassembled WGS sequence"/>
</dbReference>
<sequence length="88" mass="9801">MINTGTQWTDSTIAPSTSGLRRGFQQLIAARRRNAIVPGSLTFDTLESPRSPLVFLSLENRRALIERQNQEQQYQSNGKPVSSIATEP</sequence>
<feature type="compositionally biased region" description="Polar residues" evidence="1">
    <location>
        <begin position="70"/>
        <end position="88"/>
    </location>
</feature>
<dbReference type="GeneID" id="36405863"/>
<evidence type="ECO:0000256" key="1">
    <source>
        <dbReference type="SAM" id="MobiDB-lite"/>
    </source>
</evidence>
<evidence type="ECO:0000313" key="2">
    <source>
        <dbReference type="EMBL" id="CEG40622.1"/>
    </source>
</evidence>
<accession>A0A0P1AHY8</accession>
<dbReference type="AlphaFoldDB" id="A0A0P1AHY8"/>
<keyword evidence="3" id="KW-1185">Reference proteome</keyword>
<dbReference type="OrthoDB" id="103901at2759"/>
<evidence type="ECO:0000313" key="3">
    <source>
        <dbReference type="Proteomes" id="UP000054928"/>
    </source>
</evidence>
<dbReference type="EMBL" id="CCYD01000523">
    <property type="protein sequence ID" value="CEG40622.1"/>
    <property type="molecule type" value="Genomic_DNA"/>
</dbReference>